<protein>
    <submittedName>
        <fullName evidence="1">Uncharacterized protein</fullName>
    </submittedName>
</protein>
<dbReference type="EMBL" id="JAIWYP010000001">
    <property type="protein sequence ID" value="KAH3879301.1"/>
    <property type="molecule type" value="Genomic_DNA"/>
</dbReference>
<reference evidence="1" key="1">
    <citation type="journal article" date="2019" name="bioRxiv">
        <title>The Genome of the Zebra Mussel, Dreissena polymorpha: A Resource for Invasive Species Research.</title>
        <authorList>
            <person name="McCartney M.A."/>
            <person name="Auch B."/>
            <person name="Kono T."/>
            <person name="Mallez S."/>
            <person name="Zhang Y."/>
            <person name="Obille A."/>
            <person name="Becker A."/>
            <person name="Abrahante J.E."/>
            <person name="Garbe J."/>
            <person name="Badalamenti J.P."/>
            <person name="Herman A."/>
            <person name="Mangelson H."/>
            <person name="Liachko I."/>
            <person name="Sullivan S."/>
            <person name="Sone E.D."/>
            <person name="Koren S."/>
            <person name="Silverstein K.A.T."/>
            <person name="Beckman K.B."/>
            <person name="Gohl D.M."/>
        </authorList>
    </citation>
    <scope>NUCLEOTIDE SEQUENCE</scope>
    <source>
        <strain evidence="1">Duluth1</strain>
        <tissue evidence="1">Whole animal</tissue>
    </source>
</reference>
<reference evidence="1" key="2">
    <citation type="submission" date="2020-11" db="EMBL/GenBank/DDBJ databases">
        <authorList>
            <person name="McCartney M.A."/>
            <person name="Auch B."/>
            <person name="Kono T."/>
            <person name="Mallez S."/>
            <person name="Becker A."/>
            <person name="Gohl D.M."/>
            <person name="Silverstein K.A.T."/>
            <person name="Koren S."/>
            <person name="Bechman K.B."/>
            <person name="Herman A."/>
            <person name="Abrahante J.E."/>
            <person name="Garbe J."/>
        </authorList>
    </citation>
    <scope>NUCLEOTIDE SEQUENCE</scope>
    <source>
        <strain evidence="1">Duluth1</strain>
        <tissue evidence="1">Whole animal</tissue>
    </source>
</reference>
<evidence type="ECO:0000313" key="2">
    <source>
        <dbReference type="Proteomes" id="UP000828390"/>
    </source>
</evidence>
<sequence>MDSEQSSRDRCIHDRIWGMSGESNYSGKMVTRAVPETHKQSGNGSNFHSIAEVSTTFKQSEGSYTNRL</sequence>
<dbReference type="Proteomes" id="UP000828390">
    <property type="component" value="Unassembled WGS sequence"/>
</dbReference>
<comment type="caution">
    <text evidence="1">The sequence shown here is derived from an EMBL/GenBank/DDBJ whole genome shotgun (WGS) entry which is preliminary data.</text>
</comment>
<organism evidence="1 2">
    <name type="scientific">Dreissena polymorpha</name>
    <name type="common">Zebra mussel</name>
    <name type="synonym">Mytilus polymorpha</name>
    <dbReference type="NCBI Taxonomy" id="45954"/>
    <lineage>
        <taxon>Eukaryota</taxon>
        <taxon>Metazoa</taxon>
        <taxon>Spiralia</taxon>
        <taxon>Lophotrochozoa</taxon>
        <taxon>Mollusca</taxon>
        <taxon>Bivalvia</taxon>
        <taxon>Autobranchia</taxon>
        <taxon>Heteroconchia</taxon>
        <taxon>Euheterodonta</taxon>
        <taxon>Imparidentia</taxon>
        <taxon>Neoheterodontei</taxon>
        <taxon>Myida</taxon>
        <taxon>Dreissenoidea</taxon>
        <taxon>Dreissenidae</taxon>
        <taxon>Dreissena</taxon>
    </lineage>
</organism>
<gene>
    <name evidence="1" type="ORF">DPMN_003203</name>
</gene>
<keyword evidence="2" id="KW-1185">Reference proteome</keyword>
<dbReference type="AlphaFoldDB" id="A0A9D4RRX3"/>
<accession>A0A9D4RRX3</accession>
<proteinExistence type="predicted"/>
<name>A0A9D4RRX3_DREPO</name>
<evidence type="ECO:0000313" key="1">
    <source>
        <dbReference type="EMBL" id="KAH3879301.1"/>
    </source>
</evidence>